<proteinExistence type="predicted"/>
<dbReference type="InterPro" id="IPR016059">
    <property type="entry name" value="DNA_ligase_ATP-dep_CS"/>
</dbReference>
<protein>
    <recommendedName>
        <fullName evidence="1">DNA ligase (ATP)</fullName>
        <ecNumber evidence="1">6.5.1.1</ecNumber>
    </recommendedName>
</protein>
<dbReference type="Pfam" id="PF01068">
    <property type="entry name" value="DNA_ligase_A_M"/>
    <property type="match status" value="1"/>
</dbReference>
<organism evidence="5 6">
    <name type="scientific">Cohnella herbarum</name>
    <dbReference type="NCBI Taxonomy" id="2728023"/>
    <lineage>
        <taxon>Bacteria</taxon>
        <taxon>Bacillati</taxon>
        <taxon>Bacillota</taxon>
        <taxon>Bacilli</taxon>
        <taxon>Bacillales</taxon>
        <taxon>Paenibacillaceae</taxon>
        <taxon>Cohnella</taxon>
    </lineage>
</organism>
<dbReference type="SUPFAM" id="SSF56091">
    <property type="entry name" value="DNA ligase/mRNA capping enzyme, catalytic domain"/>
    <property type="match status" value="1"/>
</dbReference>
<dbReference type="PANTHER" id="PTHR45997">
    <property type="entry name" value="DNA LIGASE 4"/>
    <property type="match status" value="1"/>
</dbReference>
<dbReference type="PROSITE" id="PS50160">
    <property type="entry name" value="DNA_LIGASE_A3"/>
    <property type="match status" value="1"/>
</dbReference>
<dbReference type="InterPro" id="IPR012310">
    <property type="entry name" value="DNA_ligase_ATP-dep_cent"/>
</dbReference>
<dbReference type="GO" id="GO:0006310">
    <property type="term" value="P:DNA recombination"/>
    <property type="evidence" value="ECO:0007669"/>
    <property type="project" value="InterPro"/>
</dbReference>
<evidence type="ECO:0000256" key="1">
    <source>
        <dbReference type="ARBA" id="ARBA00012727"/>
    </source>
</evidence>
<dbReference type="KEGG" id="cheb:HH215_31265"/>
<keyword evidence="2 5" id="KW-0436">Ligase</keyword>
<dbReference type="InterPro" id="IPR012340">
    <property type="entry name" value="NA-bd_OB-fold"/>
</dbReference>
<evidence type="ECO:0000259" key="4">
    <source>
        <dbReference type="PROSITE" id="PS50160"/>
    </source>
</evidence>
<dbReference type="Pfam" id="PF04679">
    <property type="entry name" value="DNA_ligase_A_C"/>
    <property type="match status" value="1"/>
</dbReference>
<dbReference type="EC" id="6.5.1.1" evidence="1"/>
<dbReference type="AlphaFoldDB" id="A0A7Z2ZQN2"/>
<dbReference type="GO" id="GO:0005524">
    <property type="term" value="F:ATP binding"/>
    <property type="evidence" value="ECO:0007669"/>
    <property type="project" value="InterPro"/>
</dbReference>
<evidence type="ECO:0000313" key="5">
    <source>
        <dbReference type="EMBL" id="QJD87217.1"/>
    </source>
</evidence>
<dbReference type="CDD" id="cd07906">
    <property type="entry name" value="Adenylation_DNA_ligase_LigD_LigC"/>
    <property type="match status" value="1"/>
</dbReference>
<accession>A0A7Z2ZQN2</accession>
<dbReference type="InterPro" id="IPR012309">
    <property type="entry name" value="DNA_ligase_ATP-dep_C"/>
</dbReference>
<dbReference type="GO" id="GO:0006297">
    <property type="term" value="P:nucleotide-excision repair, DNA gap filling"/>
    <property type="evidence" value="ECO:0007669"/>
    <property type="project" value="TreeGrafter"/>
</dbReference>
<dbReference type="Proteomes" id="UP000502248">
    <property type="component" value="Chromosome"/>
</dbReference>
<evidence type="ECO:0000313" key="6">
    <source>
        <dbReference type="Proteomes" id="UP000502248"/>
    </source>
</evidence>
<dbReference type="InterPro" id="IPR029710">
    <property type="entry name" value="LIG4"/>
</dbReference>
<dbReference type="Gene3D" id="3.30.470.30">
    <property type="entry name" value="DNA ligase/mRNA capping enzyme"/>
    <property type="match status" value="1"/>
</dbReference>
<keyword evidence="6" id="KW-1185">Reference proteome</keyword>
<reference evidence="5 6" key="1">
    <citation type="submission" date="2020-04" db="EMBL/GenBank/DDBJ databases">
        <title>Genome sequencing of novel species.</title>
        <authorList>
            <person name="Heo J."/>
            <person name="Kim S.-J."/>
            <person name="Kim J.-S."/>
            <person name="Hong S.-B."/>
            <person name="Kwon S.-W."/>
        </authorList>
    </citation>
    <scope>NUCLEOTIDE SEQUENCE [LARGE SCALE GENOMIC DNA]</scope>
    <source>
        <strain evidence="5 6">MFER-1</strain>
    </source>
</reference>
<dbReference type="PROSITE" id="PS00697">
    <property type="entry name" value="DNA_LIGASE_A1"/>
    <property type="match status" value="1"/>
</dbReference>
<gene>
    <name evidence="5" type="ORF">HH215_31265</name>
</gene>
<comment type="catalytic activity">
    <reaction evidence="3">
        <text>ATP + (deoxyribonucleotide)n-3'-hydroxyl + 5'-phospho-(deoxyribonucleotide)m = (deoxyribonucleotide)n+m + AMP + diphosphate.</text>
        <dbReference type="EC" id="6.5.1.1"/>
    </reaction>
</comment>
<evidence type="ECO:0000256" key="2">
    <source>
        <dbReference type="ARBA" id="ARBA00022598"/>
    </source>
</evidence>
<feature type="domain" description="ATP-dependent DNA ligase family profile" evidence="4">
    <location>
        <begin position="105"/>
        <end position="195"/>
    </location>
</feature>
<dbReference type="GO" id="GO:0003910">
    <property type="term" value="F:DNA ligase (ATP) activity"/>
    <property type="evidence" value="ECO:0007669"/>
    <property type="project" value="UniProtKB-EC"/>
</dbReference>
<dbReference type="Gene3D" id="2.40.50.140">
    <property type="entry name" value="Nucleic acid-binding proteins"/>
    <property type="match status" value="1"/>
</dbReference>
<dbReference type="GO" id="GO:0003677">
    <property type="term" value="F:DNA binding"/>
    <property type="evidence" value="ECO:0007669"/>
    <property type="project" value="InterPro"/>
</dbReference>
<evidence type="ECO:0000256" key="3">
    <source>
        <dbReference type="ARBA" id="ARBA00034003"/>
    </source>
</evidence>
<dbReference type="EMBL" id="CP051680">
    <property type="protein sequence ID" value="QJD87217.1"/>
    <property type="molecule type" value="Genomic_DNA"/>
</dbReference>
<dbReference type="RefSeq" id="WP_169283463.1">
    <property type="nucleotide sequence ID" value="NZ_CP051680.1"/>
</dbReference>
<sequence length="316" mass="36376">MDLTAVFPFEPISAKRIPSGDQWIAQIKWDGVRMLSYFDGHRIRLFNRRRNERTLQYPELLIPNDYCRSSSFILDGELIAFDADKPSFHEIMKRDSIRNLNRAAQVQSQVPVTYMIFDVLYNEGEWVTSKPLSVRQRLLQEIILPRANVQIVQNFSDAGGLLQVMRAHRMEGIVLKDKQSDYSLSGKDGRWRKFKIFHDLHAVIGGVIIKHNIVSSMLLGLYDEHGSLQYIGHSGMGKLTGAETIELTKQAIPLFSSSNPFGSTPERADEAVWLTPRIIVKIQFMEWTRNRTMRHPSMQSIVHEVKLTDCTFKQLD</sequence>
<dbReference type="GO" id="GO:0006303">
    <property type="term" value="P:double-strand break repair via nonhomologous end joining"/>
    <property type="evidence" value="ECO:0007669"/>
    <property type="project" value="TreeGrafter"/>
</dbReference>
<name>A0A7Z2ZQN2_9BACL</name>
<dbReference type="PANTHER" id="PTHR45997:SF1">
    <property type="entry name" value="DNA LIGASE 4"/>
    <property type="match status" value="1"/>
</dbReference>
<dbReference type="CDD" id="cd07971">
    <property type="entry name" value="OBF_DNA_ligase_LigD"/>
    <property type="match status" value="1"/>
</dbReference>
<dbReference type="SUPFAM" id="SSF50249">
    <property type="entry name" value="Nucleic acid-binding proteins"/>
    <property type="match status" value="1"/>
</dbReference>